<evidence type="ECO:0000256" key="3">
    <source>
        <dbReference type="ARBA" id="ARBA00022553"/>
    </source>
</evidence>
<dbReference type="SMART" id="SM00065">
    <property type="entry name" value="GAF"/>
    <property type="match status" value="4"/>
</dbReference>
<protein>
    <recommendedName>
        <fullName evidence="2">histidine kinase</fullName>
        <ecNumber evidence="2">2.7.13.3</ecNumber>
    </recommendedName>
</protein>
<evidence type="ECO:0000313" key="9">
    <source>
        <dbReference type="EMBL" id="MFC4637461.1"/>
    </source>
</evidence>
<dbReference type="InterPro" id="IPR003594">
    <property type="entry name" value="HATPase_dom"/>
</dbReference>
<dbReference type="PANTHER" id="PTHR43304">
    <property type="entry name" value="PHYTOCHROME-LIKE PROTEIN CPH1"/>
    <property type="match status" value="1"/>
</dbReference>
<evidence type="ECO:0000256" key="1">
    <source>
        <dbReference type="ARBA" id="ARBA00000085"/>
    </source>
</evidence>
<dbReference type="Gene3D" id="3.30.565.10">
    <property type="entry name" value="Histidine kinase-like ATPase, C-terminal domain"/>
    <property type="match status" value="1"/>
</dbReference>
<keyword evidence="10" id="KW-1185">Reference proteome</keyword>
<dbReference type="InterPro" id="IPR000014">
    <property type="entry name" value="PAS"/>
</dbReference>
<evidence type="ECO:0000259" key="6">
    <source>
        <dbReference type="PROSITE" id="PS50109"/>
    </source>
</evidence>
<dbReference type="InterPro" id="IPR029016">
    <property type="entry name" value="GAF-like_dom_sf"/>
</dbReference>
<dbReference type="PANTHER" id="PTHR43304:SF1">
    <property type="entry name" value="PAC DOMAIN-CONTAINING PROTEIN"/>
    <property type="match status" value="1"/>
</dbReference>
<evidence type="ECO:0000313" key="10">
    <source>
        <dbReference type="Proteomes" id="UP001595952"/>
    </source>
</evidence>
<dbReference type="EC" id="2.7.13.3" evidence="2"/>
<dbReference type="NCBIfam" id="TIGR00229">
    <property type="entry name" value="sensory_box"/>
    <property type="match status" value="1"/>
</dbReference>
<dbReference type="PROSITE" id="PS50112">
    <property type="entry name" value="PAS"/>
    <property type="match status" value="1"/>
</dbReference>
<dbReference type="Proteomes" id="UP001595952">
    <property type="component" value="Unassembled WGS sequence"/>
</dbReference>
<evidence type="ECO:0000259" key="7">
    <source>
        <dbReference type="PROSITE" id="PS50112"/>
    </source>
</evidence>
<evidence type="ECO:0000256" key="4">
    <source>
        <dbReference type="ARBA" id="ARBA00022679"/>
    </source>
</evidence>
<dbReference type="SUPFAM" id="SSF55781">
    <property type="entry name" value="GAF domain-like"/>
    <property type="match status" value="4"/>
</dbReference>
<reference evidence="10" key="1">
    <citation type="journal article" date="2019" name="Int. J. Syst. Evol. Microbiol.">
        <title>The Global Catalogue of Microorganisms (GCM) 10K type strain sequencing project: providing services to taxonomists for standard genome sequencing and annotation.</title>
        <authorList>
            <consortium name="The Broad Institute Genomics Platform"/>
            <consortium name="The Broad Institute Genome Sequencing Center for Infectious Disease"/>
            <person name="Wu L."/>
            <person name="Ma J."/>
        </authorList>
    </citation>
    <scope>NUCLEOTIDE SEQUENCE [LARGE SCALE GENOMIC DNA]</scope>
    <source>
        <strain evidence="10">CCUG 55995</strain>
    </source>
</reference>
<gene>
    <name evidence="9" type="ORF">ACFO0D_03795</name>
</gene>
<dbReference type="Pfam" id="PF13185">
    <property type="entry name" value="GAF_2"/>
    <property type="match status" value="1"/>
</dbReference>
<dbReference type="InterPro" id="IPR005467">
    <property type="entry name" value="His_kinase_dom"/>
</dbReference>
<dbReference type="CDD" id="cd00082">
    <property type="entry name" value="HisKA"/>
    <property type="match status" value="1"/>
</dbReference>
<comment type="caution">
    <text evidence="9">The sequence shown here is derived from an EMBL/GenBank/DDBJ whole genome shotgun (WGS) entry which is preliminary data.</text>
</comment>
<feature type="domain" description="Histidine kinase" evidence="6">
    <location>
        <begin position="873"/>
        <end position="1085"/>
    </location>
</feature>
<dbReference type="PRINTS" id="PR00344">
    <property type="entry name" value="BCTRLSENSOR"/>
</dbReference>
<dbReference type="SUPFAM" id="SSF55874">
    <property type="entry name" value="ATPase domain of HSP90 chaperone/DNA topoisomerase II/histidine kinase"/>
    <property type="match status" value="1"/>
</dbReference>
<dbReference type="InterPro" id="IPR000700">
    <property type="entry name" value="PAS-assoc_C"/>
</dbReference>
<dbReference type="InterPro" id="IPR004358">
    <property type="entry name" value="Sig_transdc_His_kin-like_C"/>
</dbReference>
<dbReference type="InterPro" id="IPR036890">
    <property type="entry name" value="HATPase_C_sf"/>
</dbReference>
<evidence type="ECO:0000259" key="8">
    <source>
        <dbReference type="PROSITE" id="PS50113"/>
    </source>
</evidence>
<keyword evidence="4" id="KW-0808">Transferase</keyword>
<name>A0ABV9I6V5_9DEIO</name>
<dbReference type="Pfam" id="PF02518">
    <property type="entry name" value="HATPase_c"/>
    <property type="match status" value="1"/>
</dbReference>
<keyword evidence="5" id="KW-0418">Kinase</keyword>
<dbReference type="CDD" id="cd00130">
    <property type="entry name" value="PAS"/>
    <property type="match status" value="1"/>
</dbReference>
<dbReference type="PROSITE" id="PS50113">
    <property type="entry name" value="PAC"/>
    <property type="match status" value="1"/>
</dbReference>
<dbReference type="SMART" id="SM00387">
    <property type="entry name" value="HATPase_c"/>
    <property type="match status" value="1"/>
</dbReference>
<dbReference type="InterPro" id="IPR035965">
    <property type="entry name" value="PAS-like_dom_sf"/>
</dbReference>
<dbReference type="SUPFAM" id="SSF47384">
    <property type="entry name" value="Homodimeric domain of signal transducing histidine kinase"/>
    <property type="match status" value="1"/>
</dbReference>
<organism evidence="9 10">
    <name type="scientific">Deinococcus hohokamensis</name>
    <dbReference type="NCBI Taxonomy" id="309883"/>
    <lineage>
        <taxon>Bacteria</taxon>
        <taxon>Thermotogati</taxon>
        <taxon>Deinococcota</taxon>
        <taxon>Deinococci</taxon>
        <taxon>Deinococcales</taxon>
        <taxon>Deinococcaceae</taxon>
        <taxon>Deinococcus</taxon>
    </lineage>
</organism>
<dbReference type="Pfam" id="PF00512">
    <property type="entry name" value="HisKA"/>
    <property type="match status" value="1"/>
</dbReference>
<sequence>MSSPSPAASQALSERLQRVTEALAAARRQDEVFAVVMEAALGALEAVAGAVLLVSADGAWLTLAAAQGQASGQTLWQDGPLNREVPGGDALLRREALFFEHEGALVRAYPHLEARTGGVAAVATAVLPMVLDGRPLGTLILDFQEPHEFTREEERFLRTLAAQCALALGRARLLVSLQEELAQHRQTEQDLRRSEARFRRVVEASPVAIAAGDLSGRLMLVNDAYLNMLEYTRAEFEAGEIDWAGLTPPEFQAADERAFAQALERGAAEPYEKEMRTRSGERLPLQVVLLRYEDGEQPLVVGYLQDLRQRRAAEGMLRAHSAQLEAQVEARTRESEAARVRAEVLAALGDALQGATTPEEVAAHALQTLGPALRAQSMLMVGLDGPGIRLPTLWGQLPEVIARYMTRPGLRLDEAPMLERVAQAGQGLYFDNYRAEPGTVASFPPLAVGVEPIHLPGGSLAGFLVVWRLPQEGAWADVERDLLRRAAGTLGLALERAEQARQLQARQDEQARRAQALTAFAELSRDLTLETDPYILIQRTQQVVLSLLPPGFSSYFELSGRTWQLRTQVGRADLPSVQAALEEGLPYETPHLLRPWRSGEAHYENGIDPASGHGGGPLRPGATVTLPVHVGAEVRGILAFALVTERHWSGEDRAVLETVGRQLTLALERAETTRQLAEQNAELGARTRALEGFANLTRDLGLEDDPYTLVRRAQQVVLSLLPDGYAVYYEPEGSRWVLRAQTGEVRNEALQAVADAGLPYEEAGNLLTPYTSLAPYYQDQYAQDTDNLVSEVVAHLGASATLPVLVGGRPRGVFAVVLFGRMRPWAGAERAVMETVVRSLGLALERTQGVADLARRTQELARSNAELEQFAYVASHDLQAPIRAVTSFAGIIERRYGAALDDRGQLYLRQIRESGEHMKRLLDDLLAYSRVHTERRTLRPTDVAAVFDAVASRLEASESAGVRITRGALPVVLSDAQQLDQLLQNLMANGLKYRREGVTPQVHVTATLQDRFWCFAVQDNGIGIEPEYRERIFVIFQRLHGRETYEGTGIGLAVCKKIVELHGGELWVDSTPGEGSTFFFTLPAA</sequence>
<keyword evidence="3" id="KW-0597">Phosphoprotein</keyword>
<dbReference type="RefSeq" id="WP_380060480.1">
    <property type="nucleotide sequence ID" value="NZ_JBHSEI010000001.1"/>
</dbReference>
<dbReference type="InterPro" id="IPR036097">
    <property type="entry name" value="HisK_dim/P_sf"/>
</dbReference>
<evidence type="ECO:0000256" key="2">
    <source>
        <dbReference type="ARBA" id="ARBA00012438"/>
    </source>
</evidence>
<dbReference type="InterPro" id="IPR052162">
    <property type="entry name" value="Sensor_kinase/Photoreceptor"/>
</dbReference>
<dbReference type="InterPro" id="IPR003018">
    <property type="entry name" value="GAF"/>
</dbReference>
<dbReference type="PROSITE" id="PS50109">
    <property type="entry name" value="HIS_KIN"/>
    <property type="match status" value="1"/>
</dbReference>
<dbReference type="SUPFAM" id="SSF55785">
    <property type="entry name" value="PYP-like sensor domain (PAS domain)"/>
    <property type="match status" value="1"/>
</dbReference>
<evidence type="ECO:0000256" key="5">
    <source>
        <dbReference type="ARBA" id="ARBA00022777"/>
    </source>
</evidence>
<feature type="domain" description="PAC" evidence="8">
    <location>
        <begin position="269"/>
        <end position="319"/>
    </location>
</feature>
<comment type="catalytic activity">
    <reaction evidence="1">
        <text>ATP + protein L-histidine = ADP + protein N-phospho-L-histidine.</text>
        <dbReference type="EC" id="2.7.13.3"/>
    </reaction>
</comment>
<dbReference type="Gene3D" id="3.30.450.40">
    <property type="match status" value="4"/>
</dbReference>
<dbReference type="Gene3D" id="1.10.287.130">
    <property type="match status" value="1"/>
</dbReference>
<dbReference type="Pfam" id="PF13426">
    <property type="entry name" value="PAS_9"/>
    <property type="match status" value="1"/>
</dbReference>
<accession>A0ABV9I6V5</accession>
<dbReference type="SMART" id="SM00388">
    <property type="entry name" value="HisKA"/>
    <property type="match status" value="1"/>
</dbReference>
<dbReference type="InterPro" id="IPR003661">
    <property type="entry name" value="HisK_dim/P_dom"/>
</dbReference>
<dbReference type="Gene3D" id="3.30.450.20">
    <property type="entry name" value="PAS domain"/>
    <property type="match status" value="1"/>
</dbReference>
<feature type="domain" description="PAS" evidence="7">
    <location>
        <begin position="194"/>
        <end position="266"/>
    </location>
</feature>
<proteinExistence type="predicted"/>
<dbReference type="SMART" id="SM00091">
    <property type="entry name" value="PAS"/>
    <property type="match status" value="1"/>
</dbReference>
<dbReference type="EMBL" id="JBHSEI010000001">
    <property type="protein sequence ID" value="MFC4637461.1"/>
    <property type="molecule type" value="Genomic_DNA"/>
</dbReference>